<proteinExistence type="predicted"/>
<protein>
    <submittedName>
        <fullName evidence="1">Uncharacterized protein</fullName>
    </submittedName>
</protein>
<dbReference type="AlphaFoldDB" id="A0AB33BDI7"/>
<accession>A0AB33BDI7</accession>
<sequence length="87" mass="10305">MQVQLLSLDANSAQIRIQSDKNELRGIWVIQNLAPYHEQFKSLISSLEVVQNPDEVFNEIRDKFCITYIMLLRILSNVNYNRRYSRC</sequence>
<organism evidence="1 2">
    <name type="scientific">Acinetobacter pittii</name>
    <name type="common">Acinetobacter genomosp. 3</name>
    <dbReference type="NCBI Taxonomy" id="48296"/>
    <lineage>
        <taxon>Bacteria</taxon>
        <taxon>Pseudomonadati</taxon>
        <taxon>Pseudomonadota</taxon>
        <taxon>Gammaproteobacteria</taxon>
        <taxon>Moraxellales</taxon>
        <taxon>Moraxellaceae</taxon>
        <taxon>Acinetobacter</taxon>
        <taxon>Acinetobacter calcoaceticus/baumannii complex</taxon>
    </lineage>
</organism>
<dbReference type="EMBL" id="CP015145">
    <property type="protein sequence ID" value="AMX19474.1"/>
    <property type="molecule type" value="Genomic_DNA"/>
</dbReference>
<evidence type="ECO:0000313" key="1">
    <source>
        <dbReference type="EMBL" id="AMX19474.1"/>
    </source>
</evidence>
<gene>
    <name evidence="1" type="ORF">IEC338SC_2346</name>
</gene>
<evidence type="ECO:0000313" key="2">
    <source>
        <dbReference type="Proteomes" id="UP000076152"/>
    </source>
</evidence>
<dbReference type="Proteomes" id="UP000076152">
    <property type="component" value="Chromosome"/>
</dbReference>
<name>A0AB33BDI7_ACIPI</name>
<reference evidence="1 2" key="1">
    <citation type="submission" date="2016-04" db="EMBL/GenBank/DDBJ databases">
        <title>Complete genome sequencing of OXA-72 bearing Acinetobacter pittii strain IEC338SC.</title>
        <authorList>
            <person name="Brasiliense D.M."/>
            <person name="Lima K.V."/>
            <person name="Souza C.O."/>
            <person name="Dutra L.G."/>
            <person name="Mamizuka E.M."/>
            <person name="Perez-Chaparro P.J."/>
            <person name="McCulloch J.A."/>
        </authorList>
    </citation>
    <scope>NUCLEOTIDE SEQUENCE [LARGE SCALE GENOMIC DNA]</scope>
    <source>
        <strain evidence="1 2">IEC338SC</strain>
    </source>
</reference>